<organism evidence="5 6">
    <name type="scientific">Amazonocrinis nigriterrae CENA67</name>
    <dbReference type="NCBI Taxonomy" id="2794033"/>
    <lineage>
        <taxon>Bacteria</taxon>
        <taxon>Bacillati</taxon>
        <taxon>Cyanobacteriota</taxon>
        <taxon>Cyanophyceae</taxon>
        <taxon>Nostocales</taxon>
        <taxon>Nostocaceae</taxon>
        <taxon>Amazonocrinis</taxon>
        <taxon>Amazonocrinis nigriterrae</taxon>
    </lineage>
</organism>
<dbReference type="GO" id="GO:0005975">
    <property type="term" value="P:carbohydrate metabolic process"/>
    <property type="evidence" value="ECO:0007669"/>
    <property type="project" value="InterPro"/>
</dbReference>
<feature type="transmembrane region" description="Helical" evidence="3">
    <location>
        <begin position="18"/>
        <end position="35"/>
    </location>
</feature>
<dbReference type="GO" id="GO:0016810">
    <property type="term" value="F:hydrolase activity, acting on carbon-nitrogen (but not peptide) bonds"/>
    <property type="evidence" value="ECO:0007669"/>
    <property type="project" value="InterPro"/>
</dbReference>
<dbReference type="Pfam" id="PF01522">
    <property type="entry name" value="Polysacc_deac_1"/>
    <property type="match status" value="1"/>
</dbReference>
<feature type="domain" description="NodB homology" evidence="4">
    <location>
        <begin position="111"/>
        <end position="302"/>
    </location>
</feature>
<dbReference type="GO" id="GO:0005576">
    <property type="term" value="C:extracellular region"/>
    <property type="evidence" value="ECO:0007669"/>
    <property type="project" value="UniProtKB-SubCell"/>
</dbReference>
<reference evidence="5 6" key="1">
    <citation type="journal article" date="2021" name="Int. J. Syst. Evol. Microbiol.">
        <title>Amazonocrinis nigriterrae gen. nov., sp. nov., Atlanticothrix silvestris gen. nov., sp. nov. and Dendronalium phyllosphericum gen. nov., sp. nov., nostocacean cyanobacteria from Brazilian environments.</title>
        <authorList>
            <person name="Alvarenga D.O."/>
            <person name="Andreote A.P.D."/>
            <person name="Branco L.H.Z."/>
            <person name="Delbaje E."/>
            <person name="Cruz R.B."/>
            <person name="Varani A.M."/>
            <person name="Fiore M.F."/>
        </authorList>
    </citation>
    <scope>NUCLEOTIDE SEQUENCE [LARGE SCALE GENOMIC DNA]</scope>
    <source>
        <strain evidence="5 6">CENA67</strain>
    </source>
</reference>
<keyword evidence="3" id="KW-0472">Membrane</keyword>
<dbReference type="Proteomes" id="UP000632766">
    <property type="component" value="Unassembled WGS sequence"/>
</dbReference>
<accession>A0A8J7LAE1</accession>
<dbReference type="RefSeq" id="WP_198124403.1">
    <property type="nucleotide sequence ID" value="NZ_JAECZC010000013.1"/>
</dbReference>
<keyword evidence="3" id="KW-1133">Transmembrane helix</keyword>
<dbReference type="InterPro" id="IPR011330">
    <property type="entry name" value="Glyco_hydro/deAcase_b/a-brl"/>
</dbReference>
<proteinExistence type="predicted"/>
<protein>
    <submittedName>
        <fullName evidence="5">Polysaccharide deacetylase family protein</fullName>
    </submittedName>
</protein>
<keyword evidence="6" id="KW-1185">Reference proteome</keyword>
<evidence type="ECO:0000256" key="1">
    <source>
        <dbReference type="ARBA" id="ARBA00004613"/>
    </source>
</evidence>
<name>A0A8J7LAE1_9NOST</name>
<evidence type="ECO:0000313" key="5">
    <source>
        <dbReference type="EMBL" id="MBH8562491.1"/>
    </source>
</evidence>
<dbReference type="PANTHER" id="PTHR34216:SF3">
    <property type="entry name" value="POLY-BETA-1,6-N-ACETYL-D-GLUCOSAMINE N-DEACETYLASE"/>
    <property type="match status" value="1"/>
</dbReference>
<dbReference type="SUPFAM" id="SSF88713">
    <property type="entry name" value="Glycoside hydrolase/deacetylase"/>
    <property type="match status" value="1"/>
</dbReference>
<dbReference type="AlphaFoldDB" id="A0A8J7LAE1"/>
<dbReference type="EMBL" id="JAECZC010000013">
    <property type="protein sequence ID" value="MBH8562491.1"/>
    <property type="molecule type" value="Genomic_DNA"/>
</dbReference>
<dbReference type="PANTHER" id="PTHR34216">
    <property type="match status" value="1"/>
</dbReference>
<evidence type="ECO:0000313" key="6">
    <source>
        <dbReference type="Proteomes" id="UP000632766"/>
    </source>
</evidence>
<dbReference type="InterPro" id="IPR051398">
    <property type="entry name" value="Polysacch_Deacetylase"/>
</dbReference>
<evidence type="ECO:0000256" key="3">
    <source>
        <dbReference type="SAM" id="Phobius"/>
    </source>
</evidence>
<dbReference type="CDD" id="cd10918">
    <property type="entry name" value="CE4_NodB_like_5s_6s"/>
    <property type="match status" value="1"/>
</dbReference>
<keyword evidence="2" id="KW-0732">Signal</keyword>
<comment type="caution">
    <text evidence="5">The sequence shown here is derived from an EMBL/GenBank/DDBJ whole genome shotgun (WGS) entry which is preliminary data.</text>
</comment>
<dbReference type="InterPro" id="IPR002509">
    <property type="entry name" value="NODB_dom"/>
</dbReference>
<evidence type="ECO:0000256" key="2">
    <source>
        <dbReference type="ARBA" id="ARBA00022729"/>
    </source>
</evidence>
<evidence type="ECO:0000259" key="4">
    <source>
        <dbReference type="PROSITE" id="PS51677"/>
    </source>
</evidence>
<dbReference type="PROSITE" id="PS51677">
    <property type="entry name" value="NODB"/>
    <property type="match status" value="1"/>
</dbReference>
<sequence>MTDSHEHNFAGSVKPKNFSLSLVLGFVVFFSILNLQYTAPIIPIFGFHGIIEIKNNAPDSYSGEMHYSKYEIEKFLEKLIINKYWFLTSQELYDFFLTKSRKIPDAQYKKKPIMISFDDGYKTVYTNLLPILSKLENKYGTKVKVVLFINPGSLATPGSSDTTHLGCKELREGLKKGFYDIQSHGLNHKDLTKLNRRDLVKELVQARTELRICTQDLDPDQQVASHFAYPYGAYNQEVESFVSKYYLSSYLYNNEILNYGCFKDHYQIPRLMINRHNTAKELIDIAETFYPIDNRNLHQGKC</sequence>
<keyword evidence="3" id="KW-0812">Transmembrane</keyword>
<gene>
    <name evidence="5" type="ORF">I8748_09935</name>
</gene>
<dbReference type="Gene3D" id="3.20.20.370">
    <property type="entry name" value="Glycoside hydrolase/deacetylase"/>
    <property type="match status" value="1"/>
</dbReference>
<comment type="subcellular location">
    <subcellularLocation>
        <location evidence="1">Secreted</location>
    </subcellularLocation>
</comment>